<feature type="compositionally biased region" description="Basic residues" evidence="1">
    <location>
        <begin position="1"/>
        <end position="16"/>
    </location>
</feature>
<dbReference type="EMBL" id="KV417514">
    <property type="protein sequence ID" value="KZP26426.1"/>
    <property type="molecule type" value="Genomic_DNA"/>
</dbReference>
<evidence type="ECO:0000313" key="3">
    <source>
        <dbReference type="EMBL" id="KZP26426.1"/>
    </source>
</evidence>
<dbReference type="PROSITE" id="PS51038">
    <property type="entry name" value="BAH"/>
    <property type="match status" value="1"/>
</dbReference>
<feature type="region of interest" description="Disordered" evidence="1">
    <location>
        <begin position="1"/>
        <end position="24"/>
    </location>
</feature>
<sequence>MSTKSRSRSSAKKGVRRRVEPTPTTRTWSRLDHWQSVKYGGEAYRVGDIVNLAHDSLDSQDLWDARITGIGKKVTQSGTFTWLRVNWFYTAQQINDLKAYSNADWDITAIAPRERVYSNHEGFVSIGSAEGVSDLVQFDERKADIREITGIYYRWAIDIKGGTFQDQHFSCKPKCPLKGIYKPDRMRQRYCQKCLIWYHLGCVKLVPDEQAIATEAIAGTSSEDDRLDSLIRLPIERGFLAGIAGNGQVQLALRDHAKKGQPLVGNQEFTTRYLALFAGREMYHCPEEHLVI</sequence>
<evidence type="ECO:0000256" key="1">
    <source>
        <dbReference type="SAM" id="MobiDB-lite"/>
    </source>
</evidence>
<dbReference type="GO" id="GO:0003682">
    <property type="term" value="F:chromatin binding"/>
    <property type="evidence" value="ECO:0007669"/>
    <property type="project" value="InterPro"/>
</dbReference>
<protein>
    <recommendedName>
        <fullName evidence="2">BAH domain-containing protein</fullName>
    </recommendedName>
</protein>
<dbReference type="AlphaFoldDB" id="A0A166PTA9"/>
<proteinExistence type="predicted"/>
<accession>A0A166PTA9</accession>
<organism evidence="3 4">
    <name type="scientific">Athelia psychrophila</name>
    <dbReference type="NCBI Taxonomy" id="1759441"/>
    <lineage>
        <taxon>Eukaryota</taxon>
        <taxon>Fungi</taxon>
        <taxon>Dikarya</taxon>
        <taxon>Basidiomycota</taxon>
        <taxon>Agaricomycotina</taxon>
        <taxon>Agaricomycetes</taxon>
        <taxon>Agaricomycetidae</taxon>
        <taxon>Atheliales</taxon>
        <taxon>Atheliaceae</taxon>
        <taxon>Athelia</taxon>
    </lineage>
</organism>
<evidence type="ECO:0000259" key="2">
    <source>
        <dbReference type="PROSITE" id="PS51038"/>
    </source>
</evidence>
<keyword evidence="4" id="KW-1185">Reference proteome</keyword>
<gene>
    <name evidence="3" type="ORF">FIBSPDRAFT_949308</name>
</gene>
<dbReference type="InterPro" id="IPR001025">
    <property type="entry name" value="BAH_dom"/>
</dbReference>
<dbReference type="Gene3D" id="2.30.30.490">
    <property type="match status" value="1"/>
</dbReference>
<dbReference type="OrthoDB" id="2670640at2759"/>
<evidence type="ECO:0000313" key="4">
    <source>
        <dbReference type="Proteomes" id="UP000076532"/>
    </source>
</evidence>
<dbReference type="InterPro" id="IPR043151">
    <property type="entry name" value="BAH_sf"/>
</dbReference>
<reference evidence="3 4" key="1">
    <citation type="journal article" date="2016" name="Mol. Biol. Evol.">
        <title>Comparative Genomics of Early-Diverging Mushroom-Forming Fungi Provides Insights into the Origins of Lignocellulose Decay Capabilities.</title>
        <authorList>
            <person name="Nagy L.G."/>
            <person name="Riley R."/>
            <person name="Tritt A."/>
            <person name="Adam C."/>
            <person name="Daum C."/>
            <person name="Floudas D."/>
            <person name="Sun H."/>
            <person name="Yadav J.S."/>
            <person name="Pangilinan J."/>
            <person name="Larsson K.H."/>
            <person name="Matsuura K."/>
            <person name="Barry K."/>
            <person name="Labutti K."/>
            <person name="Kuo R."/>
            <person name="Ohm R.A."/>
            <person name="Bhattacharya S.S."/>
            <person name="Shirouzu T."/>
            <person name="Yoshinaga Y."/>
            <person name="Martin F.M."/>
            <person name="Grigoriev I.V."/>
            <person name="Hibbett D.S."/>
        </authorList>
    </citation>
    <scope>NUCLEOTIDE SEQUENCE [LARGE SCALE GENOMIC DNA]</scope>
    <source>
        <strain evidence="3 4">CBS 109695</strain>
    </source>
</reference>
<dbReference type="Proteomes" id="UP000076532">
    <property type="component" value="Unassembled WGS sequence"/>
</dbReference>
<name>A0A166PTA9_9AGAM</name>
<feature type="domain" description="BAH" evidence="2">
    <location>
        <begin position="42"/>
        <end position="168"/>
    </location>
</feature>